<organism evidence="3 4">
    <name type="scientific">Umbelopsis vinacea</name>
    <dbReference type="NCBI Taxonomy" id="44442"/>
    <lineage>
        <taxon>Eukaryota</taxon>
        <taxon>Fungi</taxon>
        <taxon>Fungi incertae sedis</taxon>
        <taxon>Mucoromycota</taxon>
        <taxon>Mucoromycotina</taxon>
        <taxon>Umbelopsidomycetes</taxon>
        <taxon>Umbelopsidales</taxon>
        <taxon>Umbelopsidaceae</taxon>
        <taxon>Umbelopsis</taxon>
    </lineage>
</organism>
<protein>
    <submittedName>
        <fullName evidence="3">Uncharacterized protein</fullName>
    </submittedName>
</protein>
<dbReference type="AlphaFoldDB" id="A0A8H7Q8R1"/>
<feature type="compositionally biased region" description="Basic and acidic residues" evidence="2">
    <location>
        <begin position="119"/>
        <end position="128"/>
    </location>
</feature>
<evidence type="ECO:0000313" key="4">
    <source>
        <dbReference type="Proteomes" id="UP000612746"/>
    </source>
</evidence>
<keyword evidence="1" id="KW-0175">Coiled coil</keyword>
<feature type="region of interest" description="Disordered" evidence="2">
    <location>
        <begin position="113"/>
        <end position="143"/>
    </location>
</feature>
<accession>A0A8H7Q8R1</accession>
<feature type="region of interest" description="Disordered" evidence="2">
    <location>
        <begin position="22"/>
        <end position="55"/>
    </location>
</feature>
<reference evidence="3" key="1">
    <citation type="submission" date="2020-12" db="EMBL/GenBank/DDBJ databases">
        <title>Metabolic potential, ecology and presence of endohyphal bacteria is reflected in genomic diversity of Mucoromycotina.</title>
        <authorList>
            <person name="Muszewska A."/>
            <person name="Okrasinska A."/>
            <person name="Steczkiewicz K."/>
            <person name="Drgas O."/>
            <person name="Orlowska M."/>
            <person name="Perlinska-Lenart U."/>
            <person name="Aleksandrzak-Piekarczyk T."/>
            <person name="Szatraj K."/>
            <person name="Zielenkiewicz U."/>
            <person name="Pilsyk S."/>
            <person name="Malc E."/>
            <person name="Mieczkowski P."/>
            <person name="Kruszewska J.S."/>
            <person name="Biernat P."/>
            <person name="Pawlowska J."/>
        </authorList>
    </citation>
    <scope>NUCLEOTIDE SEQUENCE</scope>
    <source>
        <strain evidence="3">WA0000051536</strain>
    </source>
</reference>
<sequence>MASHHKFSKIFSWVKDDNMNDSTSNVKRNSSVHNKAYPSQTLKRQEHPPAYTERPTTKANCAIIVKTSDFLPSNPQAEQAVLKKRSHLSLRSVETSTSFPMLCFGLSSDIASASSTHDQTSDEKKEGLTTESDQNLDSVEPDVHPTHLVSENQALTRDLDIAKTQIKEIQKRSEDAESLADARQFEIEKLNATITTLRRLLHQANALDDEPQDNDSKASEFDTDNQKIKILLDEIETQQKSYNDLLEKNQKLTKDYGKLNLHQIETNEIIKELQREVATCHEDIQRYDIEKEHMQARLNNFLWEVNWVNK</sequence>
<feature type="compositionally biased region" description="Polar residues" evidence="2">
    <location>
        <begin position="22"/>
        <end position="42"/>
    </location>
</feature>
<name>A0A8H7Q8R1_9FUNG</name>
<evidence type="ECO:0000256" key="1">
    <source>
        <dbReference type="SAM" id="Coils"/>
    </source>
</evidence>
<dbReference type="OrthoDB" id="2363594at2759"/>
<dbReference type="EMBL" id="JAEPRA010000002">
    <property type="protein sequence ID" value="KAG2188087.1"/>
    <property type="molecule type" value="Genomic_DNA"/>
</dbReference>
<gene>
    <name evidence="3" type="ORF">INT44_000838</name>
</gene>
<dbReference type="Proteomes" id="UP000612746">
    <property type="component" value="Unassembled WGS sequence"/>
</dbReference>
<feature type="coiled-coil region" evidence="1">
    <location>
        <begin position="152"/>
        <end position="290"/>
    </location>
</feature>
<comment type="caution">
    <text evidence="3">The sequence shown here is derived from an EMBL/GenBank/DDBJ whole genome shotgun (WGS) entry which is preliminary data.</text>
</comment>
<proteinExistence type="predicted"/>
<keyword evidence="4" id="KW-1185">Reference proteome</keyword>
<evidence type="ECO:0000256" key="2">
    <source>
        <dbReference type="SAM" id="MobiDB-lite"/>
    </source>
</evidence>
<evidence type="ECO:0000313" key="3">
    <source>
        <dbReference type="EMBL" id="KAG2188087.1"/>
    </source>
</evidence>